<feature type="region of interest" description="Disordered" evidence="2">
    <location>
        <begin position="439"/>
        <end position="458"/>
    </location>
</feature>
<gene>
    <name evidence="3" type="ORF">UCRPA7_7927</name>
</gene>
<reference evidence="4" key="1">
    <citation type="journal article" date="2013" name="Genome Announc.">
        <title>Draft genome sequence of the ascomycete Phaeoacremonium aleophilum strain UCR-PA7, a causal agent of the esca disease complex in grapevines.</title>
        <authorList>
            <person name="Blanco-Ulate B."/>
            <person name="Rolshausen P."/>
            <person name="Cantu D."/>
        </authorList>
    </citation>
    <scope>NUCLEOTIDE SEQUENCE [LARGE SCALE GENOMIC DNA]</scope>
    <source>
        <strain evidence="4">UCR-PA7</strain>
    </source>
</reference>
<evidence type="ECO:0000256" key="2">
    <source>
        <dbReference type="SAM" id="MobiDB-lite"/>
    </source>
</evidence>
<dbReference type="HOGENOM" id="CLU_032661_0_0_1"/>
<evidence type="ECO:0000256" key="1">
    <source>
        <dbReference type="SAM" id="Coils"/>
    </source>
</evidence>
<dbReference type="GeneID" id="19328729"/>
<dbReference type="EMBL" id="KB933328">
    <property type="protein sequence ID" value="EON96567.1"/>
    <property type="molecule type" value="Genomic_DNA"/>
</dbReference>
<evidence type="ECO:0000313" key="4">
    <source>
        <dbReference type="Proteomes" id="UP000014074"/>
    </source>
</evidence>
<feature type="compositionally biased region" description="Basic and acidic residues" evidence="2">
    <location>
        <begin position="442"/>
        <end position="452"/>
    </location>
</feature>
<dbReference type="OrthoDB" id="4225201at2759"/>
<dbReference type="KEGG" id="tmn:UCRPA7_7927"/>
<dbReference type="AlphaFoldDB" id="R8BBA5"/>
<evidence type="ECO:0000313" key="3">
    <source>
        <dbReference type="EMBL" id="EON96567.1"/>
    </source>
</evidence>
<feature type="region of interest" description="Disordered" evidence="2">
    <location>
        <begin position="539"/>
        <end position="583"/>
    </location>
</feature>
<sequence>MAFRFDVLESKDACGYANVTINGQTLPKGGSGSLTADQDRVFIASWNFTCVRWNDEPQEQLMSFDVNYVNGNPVKDVGFTIRFQQVAPVWISDIEGSASMTRVHKIGDFKSDFAKDEMDRDLDDELAELDFLRMQLAELEQRIFMKERHLHHVFGWSDRKGGIGQCDNLKYRRGILLTTRSQASLILLPSASAHLLLHLLHRRIIIRRSLLIVALLVRRHLPLPLLLRDRITISRTSSHQSSRPNLNILIITEAPGIMSSRMRATGRTTMAPHPTSRKIVPSDHLISRSLMGHLMDRLRALLKSHLMVLLMVLPTVLPMESLRRMVHHSHPLLRHHHRITMKGLLMAVIGDHPYPPPPPPHFRRFPHPLKAIVSVVLLTILVTMLHRRFCLRGTREERRSRRQSRREAFQRRRASRKARCKSFFSRLCFGRFCADDGEDEEKTAMMRERSDSEDSTTMEQEIASFRNAADMVGDMVAAEEGRSHQRVCQHHHCHHAQQAHHPGHEIRQIPAELPSPTSAFPEYHGVQDEMLPAYEDSNENTSAMAPSVVTDGFRYTPGSSIYTPSSDGDSSVGADDVLRDTKH</sequence>
<accession>R8BBA5</accession>
<proteinExistence type="predicted"/>
<feature type="compositionally biased region" description="Low complexity" evidence="2">
    <location>
        <begin position="565"/>
        <end position="575"/>
    </location>
</feature>
<dbReference type="Proteomes" id="UP000014074">
    <property type="component" value="Unassembled WGS sequence"/>
</dbReference>
<dbReference type="RefSeq" id="XP_007918638.1">
    <property type="nucleotide sequence ID" value="XM_007920447.1"/>
</dbReference>
<organism evidence="3 4">
    <name type="scientific">Phaeoacremonium minimum (strain UCR-PA7)</name>
    <name type="common">Esca disease fungus</name>
    <name type="synonym">Togninia minima</name>
    <dbReference type="NCBI Taxonomy" id="1286976"/>
    <lineage>
        <taxon>Eukaryota</taxon>
        <taxon>Fungi</taxon>
        <taxon>Dikarya</taxon>
        <taxon>Ascomycota</taxon>
        <taxon>Pezizomycotina</taxon>
        <taxon>Sordariomycetes</taxon>
        <taxon>Sordariomycetidae</taxon>
        <taxon>Togniniales</taxon>
        <taxon>Togniniaceae</taxon>
        <taxon>Phaeoacremonium</taxon>
    </lineage>
</organism>
<keyword evidence="4" id="KW-1185">Reference proteome</keyword>
<protein>
    <submittedName>
        <fullName evidence="3">Uncharacterized protein</fullName>
    </submittedName>
</protein>
<keyword evidence="1" id="KW-0175">Coiled coil</keyword>
<feature type="coiled-coil region" evidence="1">
    <location>
        <begin position="115"/>
        <end position="149"/>
    </location>
</feature>
<name>R8BBA5_PHAM7</name>
<dbReference type="eggNOG" id="ENOG502SMBT">
    <property type="taxonomic scope" value="Eukaryota"/>
</dbReference>